<comment type="caution">
    <text evidence="1">The sequence shown here is derived from an EMBL/GenBank/DDBJ whole genome shotgun (WGS) entry which is preliminary data.</text>
</comment>
<protein>
    <submittedName>
        <fullName evidence="1">Uncharacterized protein</fullName>
    </submittedName>
</protein>
<accession>A0A0D2K4X4</accession>
<keyword evidence="2" id="KW-1185">Reference proteome</keyword>
<dbReference type="eggNOG" id="ENOG5032UGI">
    <property type="taxonomic scope" value="Bacteria"/>
</dbReference>
<proteinExistence type="predicted"/>
<evidence type="ECO:0000313" key="2">
    <source>
        <dbReference type="Proteomes" id="UP000032214"/>
    </source>
</evidence>
<dbReference type="Proteomes" id="UP000032214">
    <property type="component" value="Unassembled WGS sequence"/>
</dbReference>
<reference evidence="1 2" key="1">
    <citation type="journal article" date="2013" name="Proc. Natl. Acad. Sci. U.S.A.">
        <title>Candidate phylum TM6 genome recovered from a hospital sink biofilm provides genomic insights into this uncultivated phylum.</title>
        <authorList>
            <person name="McLean J.S."/>
            <person name="Lombardo M.J."/>
            <person name="Badger J.H."/>
            <person name="Edlund A."/>
            <person name="Novotny M."/>
            <person name="Yee-Greenbaum J."/>
            <person name="Vyahhi N."/>
            <person name="Hall A.P."/>
            <person name="Yang Y."/>
            <person name="Dupont C.L."/>
            <person name="Ziegler M.G."/>
            <person name="Chitsaz H."/>
            <person name="Allen A.E."/>
            <person name="Yooseph S."/>
            <person name="Tesler G."/>
            <person name="Pevzner P.A."/>
            <person name="Friedman R.M."/>
            <person name="Nealson K.H."/>
            <person name="Venter J.C."/>
            <person name="Lasken R.S."/>
        </authorList>
    </citation>
    <scope>NUCLEOTIDE SEQUENCE [LARGE SCALE GENOMIC DNA]</scope>
    <source>
        <strain evidence="1 2">TM6SC1</strain>
    </source>
</reference>
<sequence>MNTQIPLLIDSQYIVHHALLTLLRDARINHDYTFDTICRVTQKKWLRKPGCERWHLKNQPDINLRNTIITACQKLSMFDSIYPLYNNYQYILILGTTLECVIKKWIFFLGLIHQGYQFENVIILGSDRKLDKLIENESAYNELLVSKYFVNSRIAHLGLTEMNMMHAVIELTRPQLLSSLSISYINTPLQSDAKGILRRPNTADTFITWLSTAPLSGTICVLSMQPDVGYQDMVARTHIPQTFTIHTAGPSCKPDDVTDTELLDTIARWIYQTQKYYQSF</sequence>
<organism evidence="1 2">
    <name type="scientific">candidate division TM6 bacterium JCVI TM6SC1</name>
    <dbReference type="NCBI Taxonomy" id="1306947"/>
    <lineage>
        <taxon>Bacteria</taxon>
        <taxon>Candidatus Babelota</taxon>
        <taxon>Vermiphilus</taxon>
    </lineage>
</organism>
<evidence type="ECO:0000313" key="1">
    <source>
        <dbReference type="EMBL" id="KIX85252.1"/>
    </source>
</evidence>
<gene>
    <name evidence="1" type="ORF">J120_02965</name>
</gene>
<dbReference type="AlphaFoldDB" id="A0A0D2K4X4"/>
<dbReference type="STRING" id="1306947.J120_02965"/>
<dbReference type="EMBL" id="ARQD01000002">
    <property type="protein sequence ID" value="KIX85252.1"/>
    <property type="molecule type" value="Genomic_DNA"/>
</dbReference>
<name>A0A0D2K4X4_9BACT</name>